<keyword evidence="2" id="KW-0813">Transport</keyword>
<dbReference type="GO" id="GO:1990456">
    <property type="term" value="P:mitochondrion-endoplasmic reticulum membrane tethering"/>
    <property type="evidence" value="ECO:0007669"/>
    <property type="project" value="TreeGrafter"/>
</dbReference>
<evidence type="ECO:0000256" key="3">
    <source>
        <dbReference type="ARBA" id="ARBA00022787"/>
    </source>
</evidence>
<keyword evidence="3" id="KW-1000">Mitochondrion outer membrane</keyword>
<gene>
    <name evidence="10" type="ORF">RB653_004673</name>
</gene>
<dbReference type="Proteomes" id="UP001344447">
    <property type="component" value="Unassembled WGS sequence"/>
</dbReference>
<keyword evidence="4" id="KW-0256">Endoplasmic reticulum</keyword>
<sequence>MSLKIYWDRVTEKHSIKLMNYLNERISGLTETYDMVGDMKITNLSLGSKPPKFEIVQISDPDALILGSKSPNGIELRAKISYDGDAFIEIQAEFKVNLPTPNFISFPVNVKVSNPIFSGIATVIYDTDKVCFCFLPENGDSPDDFTPLKDVKFETQLGDSAQQVLVDLDKLQNFIVDLIKTYLKKYLVFPNKMTIPLNEFNN</sequence>
<organism evidence="10 11">
    <name type="scientific">Dictyostelium firmibasis</name>
    <dbReference type="NCBI Taxonomy" id="79012"/>
    <lineage>
        <taxon>Eukaryota</taxon>
        <taxon>Amoebozoa</taxon>
        <taxon>Evosea</taxon>
        <taxon>Eumycetozoa</taxon>
        <taxon>Dictyostelia</taxon>
        <taxon>Dictyosteliales</taxon>
        <taxon>Dictyosteliaceae</taxon>
        <taxon>Dictyostelium</taxon>
    </lineage>
</organism>
<keyword evidence="11" id="KW-1185">Reference proteome</keyword>
<evidence type="ECO:0000256" key="8">
    <source>
        <dbReference type="ARBA" id="ARBA00023136"/>
    </source>
</evidence>
<proteinExistence type="predicted"/>
<keyword evidence="6" id="KW-0446">Lipid-binding</keyword>
<evidence type="ECO:0000259" key="9">
    <source>
        <dbReference type="PROSITE" id="PS51847"/>
    </source>
</evidence>
<dbReference type="PANTHER" id="PTHR28204">
    <property type="entry name" value="MITOCHONDRIAL DISTRIBUTION AND MORPHOLOGY PROTEIN 12"/>
    <property type="match status" value="1"/>
</dbReference>
<evidence type="ECO:0000313" key="11">
    <source>
        <dbReference type="Proteomes" id="UP001344447"/>
    </source>
</evidence>
<comment type="subcellular location">
    <subcellularLocation>
        <location evidence="1">Membrane</location>
    </subcellularLocation>
</comment>
<dbReference type="InterPro" id="IPR027532">
    <property type="entry name" value="Mdm12"/>
</dbReference>
<evidence type="ECO:0000256" key="5">
    <source>
        <dbReference type="ARBA" id="ARBA00023055"/>
    </source>
</evidence>
<accession>A0AAN7UJR9</accession>
<dbReference type="GO" id="GO:0032865">
    <property type="term" value="C:ERMES complex"/>
    <property type="evidence" value="ECO:0007669"/>
    <property type="project" value="InterPro"/>
</dbReference>
<dbReference type="PANTHER" id="PTHR28204:SF1">
    <property type="entry name" value="MITOCHONDRIAL DISTRIBUTION AND MORPHOLOGY PROTEIN 12"/>
    <property type="match status" value="1"/>
</dbReference>
<dbReference type="EMBL" id="JAVFKY010000001">
    <property type="protein sequence ID" value="KAK5583083.1"/>
    <property type="molecule type" value="Genomic_DNA"/>
</dbReference>
<evidence type="ECO:0000256" key="6">
    <source>
        <dbReference type="ARBA" id="ARBA00023121"/>
    </source>
</evidence>
<protein>
    <recommendedName>
        <fullName evidence="9">SMP-LTD domain-containing protein</fullName>
    </recommendedName>
</protein>
<name>A0AAN7UJR9_9MYCE</name>
<evidence type="ECO:0000256" key="4">
    <source>
        <dbReference type="ARBA" id="ARBA00022824"/>
    </source>
</evidence>
<reference evidence="10 11" key="1">
    <citation type="submission" date="2023-11" db="EMBL/GenBank/DDBJ databases">
        <title>Dfirmibasis_genome.</title>
        <authorList>
            <person name="Edelbroek B."/>
            <person name="Kjellin J."/>
            <person name="Jerlstrom-Hultqvist J."/>
            <person name="Soderbom F."/>
        </authorList>
    </citation>
    <scope>NUCLEOTIDE SEQUENCE [LARGE SCALE GENOMIC DNA]</scope>
    <source>
        <strain evidence="10 11">TNS-C-14</strain>
    </source>
</reference>
<dbReference type="CDD" id="cd21672">
    <property type="entry name" value="SMP_Mdm12"/>
    <property type="match status" value="1"/>
</dbReference>
<keyword evidence="7" id="KW-0496">Mitochondrion</keyword>
<dbReference type="AlphaFoldDB" id="A0AAN7UJR9"/>
<feature type="domain" description="SMP-LTD" evidence="9">
    <location>
        <begin position="1"/>
        <end position="198"/>
    </location>
</feature>
<evidence type="ECO:0000313" key="10">
    <source>
        <dbReference type="EMBL" id="KAK5583083.1"/>
    </source>
</evidence>
<dbReference type="GO" id="GO:0015914">
    <property type="term" value="P:phospholipid transport"/>
    <property type="evidence" value="ECO:0007669"/>
    <property type="project" value="TreeGrafter"/>
</dbReference>
<dbReference type="GO" id="GO:0008289">
    <property type="term" value="F:lipid binding"/>
    <property type="evidence" value="ECO:0007669"/>
    <property type="project" value="UniProtKB-KW"/>
</dbReference>
<evidence type="ECO:0000256" key="2">
    <source>
        <dbReference type="ARBA" id="ARBA00022448"/>
    </source>
</evidence>
<dbReference type="GO" id="GO:0007005">
    <property type="term" value="P:mitochondrion organization"/>
    <property type="evidence" value="ECO:0007669"/>
    <property type="project" value="InterPro"/>
</dbReference>
<keyword evidence="5" id="KW-0445">Lipid transport</keyword>
<dbReference type="InterPro" id="IPR031468">
    <property type="entry name" value="SMP_LBD"/>
</dbReference>
<evidence type="ECO:0000256" key="7">
    <source>
        <dbReference type="ARBA" id="ARBA00023128"/>
    </source>
</evidence>
<keyword evidence="8" id="KW-0472">Membrane</keyword>
<dbReference type="Pfam" id="PF26544">
    <property type="entry name" value="Mdm12"/>
    <property type="match status" value="1"/>
</dbReference>
<dbReference type="PROSITE" id="PS51847">
    <property type="entry name" value="SMP"/>
    <property type="match status" value="1"/>
</dbReference>
<comment type="caution">
    <text evidence="10">The sequence shown here is derived from an EMBL/GenBank/DDBJ whole genome shotgun (WGS) entry which is preliminary data.</text>
</comment>
<evidence type="ECO:0000256" key="1">
    <source>
        <dbReference type="ARBA" id="ARBA00004370"/>
    </source>
</evidence>